<dbReference type="AlphaFoldDB" id="A0A316ZAD3"/>
<keyword evidence="1" id="KW-0472">Membrane</keyword>
<dbReference type="Pfam" id="PF23022">
    <property type="entry name" value="6TM_1st_PGAP2IP"/>
    <property type="match status" value="1"/>
</dbReference>
<gene>
    <name evidence="6" type="ORF">FA09DRAFT_32750</name>
</gene>
<feature type="transmembrane region" description="Helical" evidence="1">
    <location>
        <begin position="530"/>
        <end position="552"/>
    </location>
</feature>
<dbReference type="GeneID" id="37268968"/>
<evidence type="ECO:0000313" key="6">
    <source>
        <dbReference type="EMBL" id="PWN97922.1"/>
    </source>
</evidence>
<feature type="domain" description="PGAP2IP C-terminal nuclease-like" evidence="5">
    <location>
        <begin position="761"/>
        <end position="812"/>
    </location>
</feature>
<dbReference type="InterPro" id="IPR053912">
    <property type="entry name" value="PGAP2IP_TM_1nd"/>
</dbReference>
<feature type="transmembrane region" description="Helical" evidence="1">
    <location>
        <begin position="144"/>
        <end position="165"/>
    </location>
</feature>
<feature type="domain" description="PGAP2IP first transmembrane" evidence="4">
    <location>
        <begin position="341"/>
        <end position="509"/>
    </location>
</feature>
<dbReference type="RefSeq" id="XP_025598201.1">
    <property type="nucleotide sequence ID" value="XM_025741424.1"/>
</dbReference>
<dbReference type="EMBL" id="KZ819293">
    <property type="protein sequence ID" value="PWN97922.1"/>
    <property type="molecule type" value="Genomic_DNA"/>
</dbReference>
<feature type="transmembrane region" description="Helical" evidence="1">
    <location>
        <begin position="21"/>
        <end position="43"/>
    </location>
</feature>
<keyword evidence="1" id="KW-1133">Transmembrane helix</keyword>
<feature type="transmembrane region" description="Helical" evidence="1">
    <location>
        <begin position="114"/>
        <end position="132"/>
    </location>
</feature>
<evidence type="ECO:0000259" key="2">
    <source>
        <dbReference type="Pfam" id="PF10277"/>
    </source>
</evidence>
<dbReference type="InterPro" id="IPR051916">
    <property type="entry name" value="GPI-anchor_lipid_remodeler"/>
</dbReference>
<feature type="transmembrane region" description="Helical" evidence="1">
    <location>
        <begin position="369"/>
        <end position="386"/>
    </location>
</feature>
<accession>A0A316ZAD3</accession>
<evidence type="ECO:0000259" key="5">
    <source>
        <dbReference type="Pfam" id="PF23226"/>
    </source>
</evidence>
<dbReference type="InterPro" id="IPR019402">
    <property type="entry name" value="CWH43_N"/>
</dbReference>
<feature type="transmembrane region" description="Helical" evidence="1">
    <location>
        <begin position="623"/>
        <end position="642"/>
    </location>
</feature>
<dbReference type="GO" id="GO:0031505">
    <property type="term" value="P:fungal-type cell wall organization"/>
    <property type="evidence" value="ECO:0007669"/>
    <property type="project" value="TreeGrafter"/>
</dbReference>
<proteinExistence type="predicted"/>
<evidence type="ECO:0000259" key="3">
    <source>
        <dbReference type="Pfam" id="PF23021"/>
    </source>
</evidence>
<dbReference type="OrthoDB" id="68581at2759"/>
<feature type="transmembrane region" description="Helical" evidence="1">
    <location>
        <begin position="186"/>
        <end position="203"/>
    </location>
</feature>
<organism evidence="6 7">
    <name type="scientific">Tilletiopsis washingtonensis</name>
    <dbReference type="NCBI Taxonomy" id="58919"/>
    <lineage>
        <taxon>Eukaryota</taxon>
        <taxon>Fungi</taxon>
        <taxon>Dikarya</taxon>
        <taxon>Basidiomycota</taxon>
        <taxon>Ustilaginomycotina</taxon>
        <taxon>Exobasidiomycetes</taxon>
        <taxon>Entylomatales</taxon>
        <taxon>Entylomatales incertae sedis</taxon>
        <taxon>Tilletiopsis</taxon>
    </lineage>
</organism>
<feature type="transmembrane region" description="Helical" evidence="1">
    <location>
        <begin position="654"/>
        <end position="675"/>
    </location>
</feature>
<dbReference type="Gene3D" id="3.60.10.10">
    <property type="entry name" value="Endonuclease/exonuclease/phosphatase"/>
    <property type="match status" value="1"/>
</dbReference>
<feature type="transmembrane region" description="Helical" evidence="1">
    <location>
        <begin position="724"/>
        <end position="743"/>
    </location>
</feature>
<dbReference type="Proteomes" id="UP000245946">
    <property type="component" value="Unassembled WGS sequence"/>
</dbReference>
<evidence type="ECO:0000313" key="7">
    <source>
        <dbReference type="Proteomes" id="UP000245946"/>
    </source>
</evidence>
<name>A0A316ZAD3_9BASI</name>
<feature type="domain" description="CWH43-like N-terminal" evidence="2">
    <location>
        <begin position="20"/>
        <end position="239"/>
    </location>
</feature>
<feature type="transmembrane region" description="Helical" evidence="1">
    <location>
        <begin position="79"/>
        <end position="102"/>
    </location>
</feature>
<dbReference type="InterPro" id="IPR053911">
    <property type="entry name" value="PGAP2IP_TM_2nd"/>
</dbReference>
<feature type="transmembrane region" description="Helical" evidence="1">
    <location>
        <begin position="597"/>
        <end position="617"/>
    </location>
</feature>
<keyword evidence="1" id="KW-0812">Transmembrane</keyword>
<sequence>MPSDVVGRSQAPPPLVTVSCALVSYIHTVCGFLAFGGALAVALSLHYELVVKNGIARYPDEWWPSVSATIGDWYPERNVFQIGIALMSGPRFLLVMLSSLLVSLSKPTSSHARILLFIGVLRTLSCAGWVYITSTDDHDVHDIAMILYLVCTPAWMYISSGSLASAGGDSAREALADKARRMRRRAAVGFWSMIPPMVFFFYRHKVLRIPGAYTIYSFFEWGLIIFDLLFDFASVYDLSRLEIHIVEAPRPAGPAGSASAAHSSAGLFGGAWLGGGTAAAVKAGAWSTPPSLSLGAKESSSGKLAAEAAPLDEGFKGHAAVSEAEPLRDAASFAADVYLGFCFWSTLTALHPAIFFFSVYNMGIGGHEALLVAQVLGLALTMVPAIRKTLLNERQGIASVGPRSRSVDAVLHVLSLSGLTVWWIQDPLVRLLATAVGAVGFAIQTALEWGRAWETDDLQRTSTAWILGLLLSSLAKYANHSNNPVWPFLHAGNGGHNVVGLVLAVAATAERISRPQQQAAAGRSARRAESWSSAFTAAAGMGALIYALHTFLSDSGTMIAWTWTGWPVKGPMAIPHGVIILAASGISLLASLAIPGLGVNPLFFAAGSGVSFVLLRFEDWTGFYGALGVAAFLPPLAGPIISATMRHHPLRIMIGAWLVADLLTFFSVLTAAYAFVPGGQVFREHSGAMMIGQLVLLAAGLLRARSSPGAHRLRAGFSKHSARLASLSAPIVVFMTLAARAVASLRGVPETSIVPYHAPDRLFTAGIWTVHFGLDQSMYDSSRRMSNLLKDMEVDVFGLLETDLHRSGASCRRARSLLAADAQPLVFGNRDLTQHLAESLGMYADIGPGPDKHTWGCVLLSKFPIVNSTHYLLPSPHGELAPAIHAVLDIYGVHTHVVVSHNGQEEDPLDRELQSTEIARILRDAYPAPAILLAYVVTHPHAERPAPYKIIFEDGKIHDVHAGDDGRWCQYLGFRGLERVGYVRVSRYTVTDTELQTMKLVVPPIGALLNPDVDSRPHIVGDEHIPATWRYPAKFIDPPAMVYNKHKYSPWYYPLAFVPQPPA</sequence>
<dbReference type="STRING" id="58919.A0A316ZAD3"/>
<dbReference type="PANTHER" id="PTHR14859">
    <property type="entry name" value="CALCOFLUOR WHITE HYPERSENSITIVE PROTEIN PRECURSOR"/>
    <property type="match status" value="1"/>
</dbReference>
<evidence type="ECO:0000259" key="4">
    <source>
        <dbReference type="Pfam" id="PF23022"/>
    </source>
</evidence>
<protein>
    <recommendedName>
        <fullName evidence="8">Calcofluor white hypersensitive protein</fullName>
    </recommendedName>
</protein>
<reference evidence="6 7" key="1">
    <citation type="journal article" date="2018" name="Mol. Biol. Evol.">
        <title>Broad Genomic Sampling Reveals a Smut Pathogenic Ancestry of the Fungal Clade Ustilaginomycotina.</title>
        <authorList>
            <person name="Kijpornyongpan T."/>
            <person name="Mondo S.J."/>
            <person name="Barry K."/>
            <person name="Sandor L."/>
            <person name="Lee J."/>
            <person name="Lipzen A."/>
            <person name="Pangilinan J."/>
            <person name="LaButti K."/>
            <person name="Hainaut M."/>
            <person name="Henrissat B."/>
            <person name="Grigoriev I.V."/>
            <person name="Spatafora J.W."/>
            <person name="Aime M.C."/>
        </authorList>
    </citation>
    <scope>NUCLEOTIDE SEQUENCE [LARGE SCALE GENOMIC DNA]</scope>
    <source>
        <strain evidence="6 7">MCA 4186</strain>
    </source>
</reference>
<feature type="transmembrane region" description="Helical" evidence="1">
    <location>
        <begin position="687"/>
        <end position="704"/>
    </location>
</feature>
<feature type="transmembrane region" description="Helical" evidence="1">
    <location>
        <begin position="572"/>
        <end position="590"/>
    </location>
</feature>
<feature type="domain" description="PGAP2IP second transmembrane" evidence="3">
    <location>
        <begin position="532"/>
        <end position="707"/>
    </location>
</feature>
<dbReference type="GO" id="GO:0006506">
    <property type="term" value="P:GPI anchor biosynthetic process"/>
    <property type="evidence" value="ECO:0007669"/>
    <property type="project" value="TreeGrafter"/>
</dbReference>
<dbReference type="GO" id="GO:0005783">
    <property type="term" value="C:endoplasmic reticulum"/>
    <property type="evidence" value="ECO:0007669"/>
    <property type="project" value="TreeGrafter"/>
</dbReference>
<keyword evidence="7" id="KW-1185">Reference proteome</keyword>
<feature type="domain" description="PGAP2IP C-terminal nuclease-like" evidence="5">
    <location>
        <begin position="816"/>
        <end position="1004"/>
    </location>
</feature>
<dbReference type="SUPFAM" id="SSF56219">
    <property type="entry name" value="DNase I-like"/>
    <property type="match status" value="1"/>
</dbReference>
<dbReference type="Pfam" id="PF10277">
    <property type="entry name" value="Frag1"/>
    <property type="match status" value="1"/>
</dbReference>
<feature type="transmembrane region" description="Helical" evidence="1">
    <location>
        <begin position="337"/>
        <end position="357"/>
    </location>
</feature>
<dbReference type="Pfam" id="PF23021">
    <property type="entry name" value="6TM_2nd_PGAP2IP"/>
    <property type="match status" value="1"/>
</dbReference>
<evidence type="ECO:0000256" key="1">
    <source>
        <dbReference type="SAM" id="Phobius"/>
    </source>
</evidence>
<dbReference type="GO" id="GO:0016020">
    <property type="term" value="C:membrane"/>
    <property type="evidence" value="ECO:0007669"/>
    <property type="project" value="GOC"/>
</dbReference>
<dbReference type="InterPro" id="IPR057315">
    <property type="entry name" value="Exo_endo_phos_PGAP2IP_C"/>
</dbReference>
<evidence type="ECO:0008006" key="8">
    <source>
        <dbReference type="Google" id="ProtNLM"/>
    </source>
</evidence>
<feature type="transmembrane region" description="Helical" evidence="1">
    <location>
        <begin position="215"/>
        <end position="236"/>
    </location>
</feature>
<dbReference type="Pfam" id="PF23226">
    <property type="entry name" value="Exo_endo_phos_PGAP2IP"/>
    <property type="match status" value="2"/>
</dbReference>
<dbReference type="PANTHER" id="PTHR14859:SF1">
    <property type="entry name" value="PGAP2-INTERACTING PROTEIN"/>
    <property type="match status" value="1"/>
</dbReference>
<dbReference type="InterPro" id="IPR036691">
    <property type="entry name" value="Endo/exonu/phosph_ase_sf"/>
</dbReference>